<proteinExistence type="predicted"/>
<sequence length="105" mass="11215">MILGADADLEPLLERIGDAYYVWLGEASHGTHDADTPADVLDVQLGNFVVGQPGCGATTKLPSWPTGCVSTTAERRKRLVITASMYSVCGNRWRRPSGVAATARP</sequence>
<name>A0A1I1MS91_9BACT</name>
<evidence type="ECO:0000313" key="1">
    <source>
        <dbReference type="EMBL" id="SFC87986.1"/>
    </source>
</evidence>
<organism evidence="1 2">
    <name type="scientific">Spirosoma endophyticum</name>
    <dbReference type="NCBI Taxonomy" id="662367"/>
    <lineage>
        <taxon>Bacteria</taxon>
        <taxon>Pseudomonadati</taxon>
        <taxon>Bacteroidota</taxon>
        <taxon>Cytophagia</taxon>
        <taxon>Cytophagales</taxon>
        <taxon>Cytophagaceae</taxon>
        <taxon>Spirosoma</taxon>
    </lineage>
</organism>
<gene>
    <name evidence="1" type="ORF">SAMN05216167_102682</name>
</gene>
<evidence type="ECO:0000313" key="2">
    <source>
        <dbReference type="Proteomes" id="UP000198598"/>
    </source>
</evidence>
<reference evidence="1 2" key="1">
    <citation type="submission" date="2016-10" db="EMBL/GenBank/DDBJ databases">
        <authorList>
            <person name="de Groot N.N."/>
        </authorList>
    </citation>
    <scope>NUCLEOTIDE SEQUENCE [LARGE SCALE GENOMIC DNA]</scope>
    <source>
        <strain evidence="1 2">DSM 26130</strain>
    </source>
</reference>
<dbReference type="Proteomes" id="UP000198598">
    <property type="component" value="Unassembled WGS sequence"/>
</dbReference>
<dbReference type="AlphaFoldDB" id="A0A1I1MS91"/>
<dbReference type="EMBL" id="FOLQ01000002">
    <property type="protein sequence ID" value="SFC87986.1"/>
    <property type="molecule type" value="Genomic_DNA"/>
</dbReference>
<accession>A0A1I1MS91</accession>
<protein>
    <submittedName>
        <fullName evidence="1">Uncharacterized protein</fullName>
    </submittedName>
</protein>
<dbReference type="SUPFAM" id="SSF159501">
    <property type="entry name" value="EreA/ChaN-like"/>
    <property type="match status" value="1"/>
</dbReference>
<keyword evidence="2" id="KW-1185">Reference proteome</keyword>